<keyword evidence="3" id="KW-1185">Reference proteome</keyword>
<dbReference type="AlphaFoldDB" id="A0AAV4J735"/>
<name>A0AAV4J735_9GAST</name>
<reference evidence="2 3" key="1">
    <citation type="journal article" date="2021" name="Elife">
        <title>Chloroplast acquisition without the gene transfer in kleptoplastic sea slugs, Plakobranchus ocellatus.</title>
        <authorList>
            <person name="Maeda T."/>
            <person name="Takahashi S."/>
            <person name="Yoshida T."/>
            <person name="Shimamura S."/>
            <person name="Takaki Y."/>
            <person name="Nagai Y."/>
            <person name="Toyoda A."/>
            <person name="Suzuki Y."/>
            <person name="Arimoto A."/>
            <person name="Ishii H."/>
            <person name="Satoh N."/>
            <person name="Nishiyama T."/>
            <person name="Hasebe M."/>
            <person name="Maruyama T."/>
            <person name="Minagawa J."/>
            <person name="Obokata J."/>
            <person name="Shigenobu S."/>
        </authorList>
    </citation>
    <scope>NUCLEOTIDE SEQUENCE [LARGE SCALE GENOMIC DNA]</scope>
</reference>
<gene>
    <name evidence="2" type="ORF">ElyMa_001512700</name>
</gene>
<dbReference type="EMBL" id="BMAT01002986">
    <property type="protein sequence ID" value="GFS18100.1"/>
    <property type="molecule type" value="Genomic_DNA"/>
</dbReference>
<feature type="compositionally biased region" description="Polar residues" evidence="1">
    <location>
        <begin position="21"/>
        <end position="32"/>
    </location>
</feature>
<dbReference type="Proteomes" id="UP000762676">
    <property type="component" value="Unassembled WGS sequence"/>
</dbReference>
<comment type="caution">
    <text evidence="2">The sequence shown here is derived from an EMBL/GenBank/DDBJ whole genome shotgun (WGS) entry which is preliminary data.</text>
</comment>
<protein>
    <submittedName>
        <fullName evidence="2">Uncharacterized protein</fullName>
    </submittedName>
</protein>
<evidence type="ECO:0000313" key="3">
    <source>
        <dbReference type="Proteomes" id="UP000762676"/>
    </source>
</evidence>
<proteinExistence type="predicted"/>
<feature type="region of interest" description="Disordered" evidence="1">
    <location>
        <begin position="1"/>
        <end position="77"/>
    </location>
</feature>
<evidence type="ECO:0000256" key="1">
    <source>
        <dbReference type="SAM" id="MobiDB-lite"/>
    </source>
</evidence>
<sequence>MSINGSKASNRDTTRCVSYKLRSSPTSRQCSRATALPKHTPVKSSSPTSVDTKSALWPSGKPLAQRPGGPSSIPGRVKPRTLKLVLVADPPGVWHYGFSAKSGRPGVKIM</sequence>
<accession>A0AAV4J735</accession>
<feature type="compositionally biased region" description="Polar residues" evidence="1">
    <location>
        <begin position="42"/>
        <end position="52"/>
    </location>
</feature>
<evidence type="ECO:0000313" key="2">
    <source>
        <dbReference type="EMBL" id="GFS18100.1"/>
    </source>
</evidence>
<organism evidence="2 3">
    <name type="scientific">Elysia marginata</name>
    <dbReference type="NCBI Taxonomy" id="1093978"/>
    <lineage>
        <taxon>Eukaryota</taxon>
        <taxon>Metazoa</taxon>
        <taxon>Spiralia</taxon>
        <taxon>Lophotrochozoa</taxon>
        <taxon>Mollusca</taxon>
        <taxon>Gastropoda</taxon>
        <taxon>Heterobranchia</taxon>
        <taxon>Euthyneura</taxon>
        <taxon>Panpulmonata</taxon>
        <taxon>Sacoglossa</taxon>
        <taxon>Placobranchoidea</taxon>
        <taxon>Plakobranchidae</taxon>
        <taxon>Elysia</taxon>
    </lineage>
</organism>